<evidence type="ECO:0000256" key="16">
    <source>
        <dbReference type="ARBA" id="ARBA00023209"/>
    </source>
</evidence>
<organism evidence="20 21">
    <name type="scientific">Poseidonocella pacifica</name>
    <dbReference type="NCBI Taxonomy" id="871651"/>
    <lineage>
        <taxon>Bacteria</taxon>
        <taxon>Pseudomonadati</taxon>
        <taxon>Pseudomonadota</taxon>
        <taxon>Alphaproteobacteria</taxon>
        <taxon>Rhodobacterales</taxon>
        <taxon>Roseobacteraceae</taxon>
        <taxon>Poseidonocella</taxon>
    </lineage>
</organism>
<dbReference type="STRING" id="871651.SAMN05421688_0660"/>
<comment type="subcellular location">
    <subcellularLocation>
        <location evidence="2">Cell membrane</location>
        <topology evidence="2">Multi-pass membrane protein</topology>
    </subcellularLocation>
</comment>
<evidence type="ECO:0000256" key="12">
    <source>
        <dbReference type="ARBA" id="ARBA00022695"/>
    </source>
</evidence>
<dbReference type="Pfam" id="PF01148">
    <property type="entry name" value="CTP_transf_1"/>
    <property type="match status" value="1"/>
</dbReference>
<dbReference type="InterPro" id="IPR000374">
    <property type="entry name" value="PC_trans"/>
</dbReference>
<dbReference type="GO" id="GO:0004605">
    <property type="term" value="F:phosphatidate cytidylyltransferase activity"/>
    <property type="evidence" value="ECO:0007669"/>
    <property type="project" value="UniProtKB-EC"/>
</dbReference>
<evidence type="ECO:0000256" key="13">
    <source>
        <dbReference type="ARBA" id="ARBA00022989"/>
    </source>
</evidence>
<feature type="transmembrane region" description="Helical" evidence="19">
    <location>
        <begin position="129"/>
        <end position="150"/>
    </location>
</feature>
<keyword evidence="12 18" id="KW-0548">Nucleotidyltransferase</keyword>
<dbReference type="PANTHER" id="PTHR46382:SF1">
    <property type="entry name" value="PHOSPHATIDATE CYTIDYLYLTRANSFERASE"/>
    <property type="match status" value="1"/>
</dbReference>
<dbReference type="PANTHER" id="PTHR46382">
    <property type="entry name" value="PHOSPHATIDATE CYTIDYLYLTRANSFERASE"/>
    <property type="match status" value="1"/>
</dbReference>
<dbReference type="Proteomes" id="UP000198796">
    <property type="component" value="Unassembled WGS sequence"/>
</dbReference>
<keyword evidence="21" id="KW-1185">Reference proteome</keyword>
<keyword evidence="17" id="KW-1208">Phospholipid metabolism</keyword>
<reference evidence="20 21" key="1">
    <citation type="submission" date="2016-10" db="EMBL/GenBank/DDBJ databases">
        <authorList>
            <person name="de Groot N.N."/>
        </authorList>
    </citation>
    <scope>NUCLEOTIDE SEQUENCE [LARGE SCALE GENOMIC DNA]</scope>
    <source>
        <strain evidence="20 21">DSM 29316</strain>
    </source>
</reference>
<keyword evidence="16" id="KW-0594">Phospholipid biosynthesis</keyword>
<feature type="transmembrane region" description="Helical" evidence="19">
    <location>
        <begin position="83"/>
        <end position="99"/>
    </location>
</feature>
<keyword evidence="14" id="KW-0443">Lipid metabolism</keyword>
<feature type="transmembrane region" description="Helical" evidence="19">
    <location>
        <begin position="106"/>
        <end position="123"/>
    </location>
</feature>
<dbReference type="EMBL" id="FOJU01000001">
    <property type="protein sequence ID" value="SFA76001.1"/>
    <property type="molecule type" value="Genomic_DNA"/>
</dbReference>
<evidence type="ECO:0000256" key="4">
    <source>
        <dbReference type="ARBA" id="ARBA00005189"/>
    </source>
</evidence>
<evidence type="ECO:0000256" key="1">
    <source>
        <dbReference type="ARBA" id="ARBA00001698"/>
    </source>
</evidence>
<dbReference type="RefSeq" id="WP_092060530.1">
    <property type="nucleotide sequence ID" value="NZ_FOJU01000001.1"/>
</dbReference>
<evidence type="ECO:0000256" key="19">
    <source>
        <dbReference type="SAM" id="Phobius"/>
    </source>
</evidence>
<evidence type="ECO:0000256" key="7">
    <source>
        <dbReference type="ARBA" id="ARBA00019373"/>
    </source>
</evidence>
<dbReference type="AlphaFoldDB" id="A0A1I0VI49"/>
<comment type="pathway">
    <text evidence="3 18">Phospholipid metabolism; CDP-diacylglycerol biosynthesis; CDP-diacylglycerol from sn-glycerol 3-phosphate: step 3/3.</text>
</comment>
<keyword evidence="13 19" id="KW-1133">Transmembrane helix</keyword>
<keyword evidence="15 19" id="KW-0472">Membrane</keyword>
<name>A0A1I0VI49_9RHOB</name>
<evidence type="ECO:0000256" key="5">
    <source>
        <dbReference type="ARBA" id="ARBA00010185"/>
    </source>
</evidence>
<evidence type="ECO:0000256" key="3">
    <source>
        <dbReference type="ARBA" id="ARBA00005119"/>
    </source>
</evidence>
<protein>
    <recommendedName>
        <fullName evidence="7 18">Phosphatidate cytidylyltransferase</fullName>
        <ecNumber evidence="6 18">2.7.7.41</ecNumber>
    </recommendedName>
</protein>
<feature type="transmembrane region" description="Helical" evidence="19">
    <location>
        <begin position="241"/>
        <end position="258"/>
    </location>
</feature>
<feature type="transmembrane region" description="Helical" evidence="19">
    <location>
        <begin position="171"/>
        <end position="196"/>
    </location>
</feature>
<accession>A0A1I0VI49</accession>
<comment type="pathway">
    <text evidence="4">Lipid metabolism.</text>
</comment>
<keyword evidence="10 18" id="KW-0808">Transferase</keyword>
<proteinExistence type="inferred from homology"/>
<sequence>MTRPALWNDLRQRLASGTVMIAIGVAGVYAGGIAFHLMVGLICGLMAWELMSMLRPQGRFGARSFGLVVGIAATVVPYLPAGLALPILFAPGLLAIGIAPQKRVAGALYTLAILLGGFGMIGLRDSFGIPWILWLIGVVVATDVFGYFAGRLIGGPKFWPRVSPKKTWSGTIAGWIASAIVAVVAISMLGAGWGLVGVSIAMSMASQMGDVAESALKRRVGVKDASSLIPGHGGLMDRFDGMIGAALFLTLVQAYIDFPPGIAS</sequence>
<keyword evidence="11 18" id="KW-0812">Transmembrane</keyword>
<feature type="transmembrane region" description="Helical" evidence="19">
    <location>
        <begin position="20"/>
        <end position="48"/>
    </location>
</feature>
<evidence type="ECO:0000256" key="17">
    <source>
        <dbReference type="ARBA" id="ARBA00023264"/>
    </source>
</evidence>
<dbReference type="GO" id="GO:0005886">
    <property type="term" value="C:plasma membrane"/>
    <property type="evidence" value="ECO:0007669"/>
    <property type="project" value="UniProtKB-SubCell"/>
</dbReference>
<dbReference type="EC" id="2.7.7.41" evidence="6 18"/>
<comment type="similarity">
    <text evidence="5 18">Belongs to the CDS family.</text>
</comment>
<evidence type="ECO:0000256" key="18">
    <source>
        <dbReference type="RuleBase" id="RU003938"/>
    </source>
</evidence>
<evidence type="ECO:0000256" key="8">
    <source>
        <dbReference type="ARBA" id="ARBA00022475"/>
    </source>
</evidence>
<dbReference type="GO" id="GO:0016024">
    <property type="term" value="P:CDP-diacylglycerol biosynthetic process"/>
    <property type="evidence" value="ECO:0007669"/>
    <property type="project" value="UniProtKB-UniPathway"/>
</dbReference>
<evidence type="ECO:0000313" key="21">
    <source>
        <dbReference type="Proteomes" id="UP000198796"/>
    </source>
</evidence>
<keyword evidence="9" id="KW-0444">Lipid biosynthesis</keyword>
<gene>
    <name evidence="20" type="ORF">SAMN05421688_0660</name>
</gene>
<evidence type="ECO:0000256" key="11">
    <source>
        <dbReference type="ARBA" id="ARBA00022692"/>
    </source>
</evidence>
<dbReference type="PROSITE" id="PS01315">
    <property type="entry name" value="CDS"/>
    <property type="match status" value="1"/>
</dbReference>
<evidence type="ECO:0000256" key="10">
    <source>
        <dbReference type="ARBA" id="ARBA00022679"/>
    </source>
</evidence>
<dbReference type="UniPathway" id="UPA00557">
    <property type="reaction ID" value="UER00614"/>
</dbReference>
<keyword evidence="8" id="KW-1003">Cell membrane</keyword>
<comment type="catalytic activity">
    <reaction evidence="1 18">
        <text>a 1,2-diacyl-sn-glycero-3-phosphate + CTP + H(+) = a CDP-1,2-diacyl-sn-glycerol + diphosphate</text>
        <dbReference type="Rhea" id="RHEA:16229"/>
        <dbReference type="ChEBI" id="CHEBI:15378"/>
        <dbReference type="ChEBI" id="CHEBI:33019"/>
        <dbReference type="ChEBI" id="CHEBI:37563"/>
        <dbReference type="ChEBI" id="CHEBI:58332"/>
        <dbReference type="ChEBI" id="CHEBI:58608"/>
        <dbReference type="EC" id="2.7.7.41"/>
    </reaction>
</comment>
<evidence type="ECO:0000256" key="14">
    <source>
        <dbReference type="ARBA" id="ARBA00023098"/>
    </source>
</evidence>
<evidence type="ECO:0000256" key="2">
    <source>
        <dbReference type="ARBA" id="ARBA00004651"/>
    </source>
</evidence>
<evidence type="ECO:0000313" key="20">
    <source>
        <dbReference type="EMBL" id="SFA76001.1"/>
    </source>
</evidence>
<dbReference type="OrthoDB" id="9799199at2"/>
<evidence type="ECO:0000256" key="6">
    <source>
        <dbReference type="ARBA" id="ARBA00012487"/>
    </source>
</evidence>
<evidence type="ECO:0000256" key="9">
    <source>
        <dbReference type="ARBA" id="ARBA00022516"/>
    </source>
</evidence>
<evidence type="ECO:0000256" key="15">
    <source>
        <dbReference type="ARBA" id="ARBA00023136"/>
    </source>
</evidence>